<evidence type="ECO:0000313" key="3">
    <source>
        <dbReference type="Proteomes" id="UP000243217"/>
    </source>
</evidence>
<sequence length="80" mass="9142">MTDQWKKLAATCKFTSLKSFRNALLIGVEEQFYIFWPMFMQLTTKMPFHQAVKAQVVVAGLSFLLYLAFLGFGDTNIGKI</sequence>
<proteinExistence type="predicted"/>
<keyword evidence="1" id="KW-0812">Transmembrane</keyword>
<dbReference type="EMBL" id="JNBS01002859">
    <property type="protein sequence ID" value="OQR89104.1"/>
    <property type="molecule type" value="Genomic_DNA"/>
</dbReference>
<feature type="transmembrane region" description="Helical" evidence="1">
    <location>
        <begin position="20"/>
        <end position="39"/>
    </location>
</feature>
<keyword evidence="3" id="KW-1185">Reference proteome</keyword>
<protein>
    <submittedName>
        <fullName evidence="2">Uncharacterized protein</fullName>
    </submittedName>
</protein>
<comment type="caution">
    <text evidence="2">The sequence shown here is derived from an EMBL/GenBank/DDBJ whole genome shotgun (WGS) entry which is preliminary data.</text>
</comment>
<keyword evidence="1" id="KW-0472">Membrane</keyword>
<dbReference type="AlphaFoldDB" id="A0A1V9YTI2"/>
<evidence type="ECO:0000256" key="1">
    <source>
        <dbReference type="SAM" id="Phobius"/>
    </source>
</evidence>
<gene>
    <name evidence="2" type="ORF">THRCLA_22747</name>
</gene>
<dbReference type="Proteomes" id="UP000243217">
    <property type="component" value="Unassembled WGS sequence"/>
</dbReference>
<keyword evidence="1" id="KW-1133">Transmembrane helix</keyword>
<reference evidence="2 3" key="1">
    <citation type="journal article" date="2014" name="Genome Biol. Evol.">
        <title>The secreted proteins of Achlya hypogyna and Thraustotheca clavata identify the ancestral oomycete secretome and reveal gene acquisitions by horizontal gene transfer.</title>
        <authorList>
            <person name="Misner I."/>
            <person name="Blouin N."/>
            <person name="Leonard G."/>
            <person name="Richards T.A."/>
            <person name="Lane C.E."/>
        </authorList>
    </citation>
    <scope>NUCLEOTIDE SEQUENCE [LARGE SCALE GENOMIC DNA]</scope>
    <source>
        <strain evidence="2 3">ATCC 34112</strain>
    </source>
</reference>
<name>A0A1V9YTI2_9STRA</name>
<feature type="transmembrane region" description="Helical" evidence="1">
    <location>
        <begin position="51"/>
        <end position="72"/>
    </location>
</feature>
<organism evidence="2 3">
    <name type="scientific">Thraustotheca clavata</name>
    <dbReference type="NCBI Taxonomy" id="74557"/>
    <lineage>
        <taxon>Eukaryota</taxon>
        <taxon>Sar</taxon>
        <taxon>Stramenopiles</taxon>
        <taxon>Oomycota</taxon>
        <taxon>Saprolegniomycetes</taxon>
        <taxon>Saprolegniales</taxon>
        <taxon>Achlyaceae</taxon>
        <taxon>Thraustotheca</taxon>
    </lineage>
</organism>
<evidence type="ECO:0000313" key="2">
    <source>
        <dbReference type="EMBL" id="OQR89104.1"/>
    </source>
</evidence>
<accession>A0A1V9YTI2</accession>